<dbReference type="REBASE" id="379211">
    <property type="entry name" value="M.SspI24ORF11655P"/>
</dbReference>
<sequence length="716" mass="81676">MTDNLASDKTTTDAISSGSNLSNVEEIGTSEPIQESPGPDGLICVLTGLVMKATEKEQTLQSLIRQMNEEYGFDMTDLERDFPFTGEDESGKKIRRKADLVAFEQGAEHIQNGIIRVCFVQDGKTKESDKSKGVVLLDDALNMLENCEFGLWTNGLMNSFRHRTGFKPTGEARLQEVSDFPGAGENMDDLTRSDKMTVRKPANDSLIRTFKRCHDYIYGNQGRTKDAFWQLLYLIFCKIYDEKRRDICHQKGESYRRRFWVGATEPHTEDGRRDVSERIKKLFDELKESDDFQDVFEGNEQIQLNQKALSYVAGELAKYSFLDATVDVKGMAYETIVSNTLKQERGQFFTPRNIVRLMVDMMDPDPSHRVLDPACGSGGFLVMVLDHVRKKIAKELYPELDGEWLKDTFNSPDVNERVRLYAGEKLFGIDFDPDLKRAARMNMVMAGDGHANIFQFNSLEYPDGDDTDEINGFNERLLDSLDAADDLPDRDYDDAKEKFDLIFSNPPFGAKIPINDPHVLEKYDLGHSWKRDGNGGWDMDGRLSASEPPEILFIDRCYQFLKPGGRLAIVLPDGILGNPNTEYVRDWILKRFRVLASVDLPVEAFLPQVGVQASLLFLQRLTETERALQRDGKYKAYDVFMAIAEKVGKDRRGNPIQERDEDGKDIITEKTVSYLQFDTKTNTKTLKERREKTPVLDDDLPKIGEAYHRFRNGERL</sequence>
<evidence type="ECO:0000256" key="3">
    <source>
        <dbReference type="SAM" id="MobiDB-lite"/>
    </source>
</evidence>
<dbReference type="EMBL" id="CP045997">
    <property type="protein sequence ID" value="QHW01274.1"/>
    <property type="molecule type" value="Genomic_DNA"/>
</dbReference>
<evidence type="ECO:0000259" key="4">
    <source>
        <dbReference type="Pfam" id="PF02384"/>
    </source>
</evidence>
<dbReference type="GO" id="GO:0009307">
    <property type="term" value="P:DNA restriction-modification system"/>
    <property type="evidence" value="ECO:0007669"/>
    <property type="project" value="UniProtKB-KW"/>
</dbReference>
<organism evidence="5 6">
    <name type="scientific">Spirosoma endbachense</name>
    <dbReference type="NCBI Taxonomy" id="2666025"/>
    <lineage>
        <taxon>Bacteria</taxon>
        <taxon>Pseudomonadati</taxon>
        <taxon>Bacteroidota</taxon>
        <taxon>Cytophagia</taxon>
        <taxon>Cytophagales</taxon>
        <taxon>Cytophagaceae</taxon>
        <taxon>Spirosoma</taxon>
    </lineage>
</organism>
<evidence type="ECO:0000313" key="6">
    <source>
        <dbReference type="Proteomes" id="UP000464577"/>
    </source>
</evidence>
<dbReference type="Gene3D" id="3.40.50.150">
    <property type="entry name" value="Vaccinia Virus protein VP39"/>
    <property type="match status" value="1"/>
</dbReference>
<comment type="similarity">
    <text evidence="1">Belongs to the N(4)/N(6)-methyltransferase family.</text>
</comment>
<dbReference type="GO" id="GO:0032259">
    <property type="term" value="P:methylation"/>
    <property type="evidence" value="ECO:0007669"/>
    <property type="project" value="UniProtKB-KW"/>
</dbReference>
<feature type="domain" description="DNA methylase adenine-specific" evidence="4">
    <location>
        <begin position="327"/>
        <end position="630"/>
    </location>
</feature>
<name>A0A6P1W7E5_9BACT</name>
<dbReference type="PANTHER" id="PTHR42998">
    <property type="entry name" value="TYPE I RESTRICTION ENZYME HINDVIIP M PROTEIN-RELATED"/>
    <property type="match status" value="1"/>
</dbReference>
<dbReference type="GO" id="GO:0008170">
    <property type="term" value="F:N-methyltransferase activity"/>
    <property type="evidence" value="ECO:0007669"/>
    <property type="project" value="InterPro"/>
</dbReference>
<keyword evidence="6" id="KW-1185">Reference proteome</keyword>
<dbReference type="GO" id="GO:0003677">
    <property type="term" value="F:DNA binding"/>
    <property type="evidence" value="ECO:0007669"/>
    <property type="project" value="InterPro"/>
</dbReference>
<proteinExistence type="inferred from homology"/>
<feature type="region of interest" description="Disordered" evidence="3">
    <location>
        <begin position="1"/>
        <end position="39"/>
    </location>
</feature>
<keyword evidence="5" id="KW-0489">Methyltransferase</keyword>
<feature type="compositionally biased region" description="Polar residues" evidence="3">
    <location>
        <begin position="1"/>
        <end position="23"/>
    </location>
</feature>
<keyword evidence="5" id="KW-0808">Transferase</keyword>
<dbReference type="SUPFAM" id="SSF53335">
    <property type="entry name" value="S-adenosyl-L-methionine-dependent methyltransferases"/>
    <property type="match status" value="1"/>
</dbReference>
<dbReference type="AlphaFoldDB" id="A0A6P1W7E5"/>
<evidence type="ECO:0000256" key="1">
    <source>
        <dbReference type="ARBA" id="ARBA00006594"/>
    </source>
</evidence>
<dbReference type="NCBIfam" id="NF047738">
    <property type="entry name" value="antiphage_MADS2"/>
    <property type="match status" value="1"/>
</dbReference>
<dbReference type="Pfam" id="PF02384">
    <property type="entry name" value="N6_Mtase"/>
    <property type="match status" value="1"/>
</dbReference>
<keyword evidence="2" id="KW-0680">Restriction system</keyword>
<dbReference type="InterPro" id="IPR003356">
    <property type="entry name" value="DNA_methylase_A-5"/>
</dbReference>
<evidence type="ECO:0000256" key="2">
    <source>
        <dbReference type="ARBA" id="ARBA00022747"/>
    </source>
</evidence>
<dbReference type="KEGG" id="senf:GJR95_11655"/>
<accession>A0A6P1W7E5</accession>
<gene>
    <name evidence="5" type="ORF">GJR95_11655</name>
</gene>
<protein>
    <submittedName>
        <fullName evidence="5">N-6 DNA methylase</fullName>
    </submittedName>
</protein>
<dbReference type="PROSITE" id="PS00092">
    <property type="entry name" value="N6_MTASE"/>
    <property type="match status" value="1"/>
</dbReference>
<dbReference type="PANTHER" id="PTHR42998:SF1">
    <property type="entry name" value="TYPE I RESTRICTION ENZYME HINDI METHYLASE SUBUNIT"/>
    <property type="match status" value="1"/>
</dbReference>
<dbReference type="InterPro" id="IPR052916">
    <property type="entry name" value="Type-I_RE_MTase_Subunit"/>
</dbReference>
<dbReference type="Proteomes" id="UP000464577">
    <property type="component" value="Chromosome"/>
</dbReference>
<evidence type="ECO:0000313" key="5">
    <source>
        <dbReference type="EMBL" id="QHW01274.1"/>
    </source>
</evidence>
<dbReference type="InterPro" id="IPR029063">
    <property type="entry name" value="SAM-dependent_MTases_sf"/>
</dbReference>
<dbReference type="InterPro" id="IPR002052">
    <property type="entry name" value="DNA_methylase_N6_adenine_CS"/>
</dbReference>
<dbReference type="PRINTS" id="PR00507">
    <property type="entry name" value="N12N6MTFRASE"/>
</dbReference>
<reference evidence="5 6" key="1">
    <citation type="submission" date="2019-11" db="EMBL/GenBank/DDBJ databases">
        <title>Spirosoma endbachense sp. nov., isolated from a natural salt meadow.</title>
        <authorList>
            <person name="Rojas J."/>
            <person name="Ambika Manirajan B."/>
            <person name="Ratering S."/>
            <person name="Suarez C."/>
            <person name="Geissler-Plaum R."/>
            <person name="Schnell S."/>
        </authorList>
    </citation>
    <scope>NUCLEOTIDE SEQUENCE [LARGE SCALE GENOMIC DNA]</scope>
    <source>
        <strain evidence="5 6">I-24</strain>
    </source>
</reference>